<sequence>MPTKPTIHRDKERTRQAIREAAERLLAAHGVTVKIGDIAEAAGVSKSGLLHHFPSKDSLLVAVAEEGTANFRRKVLEAVDLSENRPGKLLRAYVRTMCPDDGQAPHLFLGVPWETLMPIEGVRQALEADEDHWEQAFAQDGLDLAWSRIVRYAADRTGEAAAHEHSRARVDLPAMRETLLAMAEPTYSRSESSAQ</sequence>
<protein>
    <submittedName>
        <fullName evidence="6">TetR/AcrR family transcriptional regulator</fullName>
    </submittedName>
</protein>
<dbReference type="PRINTS" id="PR00455">
    <property type="entry name" value="HTHTETR"/>
</dbReference>
<evidence type="ECO:0000256" key="4">
    <source>
        <dbReference type="PROSITE-ProRule" id="PRU00335"/>
    </source>
</evidence>
<feature type="DNA-binding region" description="H-T-H motif" evidence="4">
    <location>
        <begin position="34"/>
        <end position="53"/>
    </location>
</feature>
<dbReference type="InterPro" id="IPR050109">
    <property type="entry name" value="HTH-type_TetR-like_transc_reg"/>
</dbReference>
<dbReference type="RefSeq" id="WP_231438907.1">
    <property type="nucleotide sequence ID" value="NZ_JAJOMB010000002.1"/>
</dbReference>
<evidence type="ECO:0000259" key="5">
    <source>
        <dbReference type="PROSITE" id="PS50977"/>
    </source>
</evidence>
<keyword evidence="3" id="KW-0804">Transcription</keyword>
<keyword evidence="1" id="KW-0805">Transcription regulation</keyword>
<evidence type="ECO:0000256" key="1">
    <source>
        <dbReference type="ARBA" id="ARBA00023015"/>
    </source>
</evidence>
<evidence type="ECO:0000313" key="6">
    <source>
        <dbReference type="EMBL" id="MCD5309978.1"/>
    </source>
</evidence>
<gene>
    <name evidence="6" type="ORF">LR394_03665</name>
</gene>
<feature type="domain" description="HTH tetR-type" evidence="5">
    <location>
        <begin position="12"/>
        <end position="71"/>
    </location>
</feature>
<comment type="caution">
    <text evidence="6">The sequence shown here is derived from an EMBL/GenBank/DDBJ whole genome shotgun (WGS) entry which is preliminary data.</text>
</comment>
<dbReference type="PROSITE" id="PS50977">
    <property type="entry name" value="HTH_TETR_2"/>
    <property type="match status" value="1"/>
</dbReference>
<evidence type="ECO:0000256" key="3">
    <source>
        <dbReference type="ARBA" id="ARBA00023163"/>
    </source>
</evidence>
<name>A0A9X1NBF9_9ACTN</name>
<organism evidence="6 7">
    <name type="scientific">Kineosporia babensis</name>
    <dbReference type="NCBI Taxonomy" id="499548"/>
    <lineage>
        <taxon>Bacteria</taxon>
        <taxon>Bacillati</taxon>
        <taxon>Actinomycetota</taxon>
        <taxon>Actinomycetes</taxon>
        <taxon>Kineosporiales</taxon>
        <taxon>Kineosporiaceae</taxon>
        <taxon>Kineosporia</taxon>
    </lineage>
</organism>
<dbReference type="Gene3D" id="1.10.357.10">
    <property type="entry name" value="Tetracycline Repressor, domain 2"/>
    <property type="match status" value="1"/>
</dbReference>
<evidence type="ECO:0000256" key="2">
    <source>
        <dbReference type="ARBA" id="ARBA00023125"/>
    </source>
</evidence>
<dbReference type="EMBL" id="JAJOMB010000002">
    <property type="protein sequence ID" value="MCD5309978.1"/>
    <property type="molecule type" value="Genomic_DNA"/>
</dbReference>
<dbReference type="GO" id="GO:0000976">
    <property type="term" value="F:transcription cis-regulatory region binding"/>
    <property type="evidence" value="ECO:0007669"/>
    <property type="project" value="TreeGrafter"/>
</dbReference>
<dbReference type="Pfam" id="PF00440">
    <property type="entry name" value="TetR_N"/>
    <property type="match status" value="1"/>
</dbReference>
<keyword evidence="7" id="KW-1185">Reference proteome</keyword>
<dbReference type="PANTHER" id="PTHR30055:SF234">
    <property type="entry name" value="HTH-TYPE TRANSCRIPTIONAL REGULATOR BETI"/>
    <property type="match status" value="1"/>
</dbReference>
<dbReference type="AlphaFoldDB" id="A0A9X1NBF9"/>
<dbReference type="InterPro" id="IPR001647">
    <property type="entry name" value="HTH_TetR"/>
</dbReference>
<dbReference type="Proteomes" id="UP001138997">
    <property type="component" value="Unassembled WGS sequence"/>
</dbReference>
<dbReference type="SUPFAM" id="SSF46689">
    <property type="entry name" value="Homeodomain-like"/>
    <property type="match status" value="1"/>
</dbReference>
<dbReference type="GO" id="GO:0003700">
    <property type="term" value="F:DNA-binding transcription factor activity"/>
    <property type="evidence" value="ECO:0007669"/>
    <property type="project" value="TreeGrafter"/>
</dbReference>
<reference evidence="6" key="1">
    <citation type="submission" date="2021-11" db="EMBL/GenBank/DDBJ databases">
        <title>Streptomyces corallinus and Kineosporia corallina sp. nov., two new coral-derived marine actinobacteria.</title>
        <authorList>
            <person name="Buangrab K."/>
            <person name="Sutthacheep M."/>
            <person name="Yeemin T."/>
            <person name="Harunari E."/>
            <person name="Igarashi Y."/>
            <person name="Sripreechasak P."/>
            <person name="Kanchanasin P."/>
            <person name="Tanasupawat S."/>
            <person name="Phongsopitanun W."/>
        </authorList>
    </citation>
    <scope>NUCLEOTIDE SEQUENCE</scope>
    <source>
        <strain evidence="6">JCM 31032</strain>
    </source>
</reference>
<dbReference type="PANTHER" id="PTHR30055">
    <property type="entry name" value="HTH-TYPE TRANSCRIPTIONAL REGULATOR RUTR"/>
    <property type="match status" value="1"/>
</dbReference>
<keyword evidence="2 4" id="KW-0238">DNA-binding</keyword>
<evidence type="ECO:0000313" key="7">
    <source>
        <dbReference type="Proteomes" id="UP001138997"/>
    </source>
</evidence>
<proteinExistence type="predicted"/>
<accession>A0A9X1NBF9</accession>
<dbReference type="InterPro" id="IPR009057">
    <property type="entry name" value="Homeodomain-like_sf"/>
</dbReference>